<reference evidence="4" key="2">
    <citation type="submission" date="2021-03" db="UniProtKB">
        <authorList>
            <consortium name="EnsemblPlants"/>
        </authorList>
    </citation>
    <scope>IDENTIFICATION</scope>
</reference>
<name>A0A803L1Q4_CHEQI</name>
<dbReference type="GO" id="GO:0009696">
    <property type="term" value="P:salicylic acid metabolic process"/>
    <property type="evidence" value="ECO:0007669"/>
    <property type="project" value="TreeGrafter"/>
</dbReference>
<keyword evidence="1" id="KW-0378">Hydrolase</keyword>
<reference evidence="4" key="1">
    <citation type="journal article" date="2017" name="Nature">
        <title>The genome of Chenopodium quinoa.</title>
        <authorList>
            <person name="Jarvis D.E."/>
            <person name="Ho Y.S."/>
            <person name="Lightfoot D.J."/>
            <person name="Schmoeckel S.M."/>
            <person name="Li B."/>
            <person name="Borm T.J.A."/>
            <person name="Ohyanagi H."/>
            <person name="Mineta K."/>
            <person name="Michell C.T."/>
            <person name="Saber N."/>
            <person name="Kharbatia N.M."/>
            <person name="Rupper R.R."/>
            <person name="Sharp A.R."/>
            <person name="Dally N."/>
            <person name="Boughton B.A."/>
            <person name="Woo Y.H."/>
            <person name="Gao G."/>
            <person name="Schijlen E.G.W.M."/>
            <person name="Guo X."/>
            <person name="Momin A.A."/>
            <person name="Negrao S."/>
            <person name="Al-Babili S."/>
            <person name="Gehring C."/>
            <person name="Roessner U."/>
            <person name="Jung C."/>
            <person name="Murphy K."/>
            <person name="Arold S.T."/>
            <person name="Gojobori T."/>
            <person name="van der Linden C.G."/>
            <person name="van Loo E.N."/>
            <person name="Jellen E.N."/>
            <person name="Maughan P.J."/>
            <person name="Tester M."/>
        </authorList>
    </citation>
    <scope>NUCLEOTIDE SEQUENCE [LARGE SCALE GENOMIC DNA]</scope>
    <source>
        <strain evidence="4">cv. PI 614886</strain>
    </source>
</reference>
<evidence type="ECO:0000259" key="3">
    <source>
        <dbReference type="Pfam" id="PF12697"/>
    </source>
</evidence>
<dbReference type="Gene3D" id="3.40.50.1820">
    <property type="entry name" value="alpha/beta hydrolase"/>
    <property type="match status" value="1"/>
</dbReference>
<dbReference type="InterPro" id="IPR045889">
    <property type="entry name" value="MES/HNL"/>
</dbReference>
<feature type="region of interest" description="Disordered" evidence="2">
    <location>
        <begin position="24"/>
        <end position="116"/>
    </location>
</feature>
<evidence type="ECO:0000313" key="4">
    <source>
        <dbReference type="EnsemblPlants" id="AUR62005792-RA:cds"/>
    </source>
</evidence>
<feature type="compositionally biased region" description="Low complexity" evidence="2">
    <location>
        <begin position="97"/>
        <end position="113"/>
    </location>
</feature>
<dbReference type="GO" id="GO:0009694">
    <property type="term" value="P:jasmonic acid metabolic process"/>
    <property type="evidence" value="ECO:0007669"/>
    <property type="project" value="TreeGrafter"/>
</dbReference>
<evidence type="ECO:0000256" key="1">
    <source>
        <dbReference type="ARBA" id="ARBA00022801"/>
    </source>
</evidence>
<dbReference type="PANTHER" id="PTHR10992:SF1083">
    <property type="entry name" value="METHYLESTERASE 1"/>
    <property type="match status" value="1"/>
</dbReference>
<keyword evidence="5" id="KW-1185">Reference proteome</keyword>
<sequence>MYDHVDFDFTECFDEDCGVYESPSTLETAQNRAAQTNNQATGAGLAAANSSQPSAQPAGFPAPAGQHQHPEPPPITSQPPPIAEPPPITSQPPPTPQNTTTNPTNTSQNQQPIEPQNSELGREHAGQRVTVLDLAAAGINPTKIFELHSLRDYTDSLIQLMTSIPDDEKVVLVGHSLGGLSIALVTEMFPQKIDVAVFLTAFMPDSRHTPSFIFDQFMASMPSAEEYWLDAEFKSSDDPNDTITSFLFGPRFMSKLYKLSPPEELAMTLKRPSSMFLEDLSRPESKLSEEKYGSVRRVYVMCDEDEAIPPAFQSWVIKNDEVKEVRMLKHADHMPMFCMPKQLCYCLLEIALKHYAANSDDSPTSDPN</sequence>
<dbReference type="Pfam" id="PF12697">
    <property type="entry name" value="Abhydrolase_6"/>
    <property type="match status" value="1"/>
</dbReference>
<accession>A0A803L1Q4</accession>
<feature type="compositionally biased region" description="Low complexity" evidence="2">
    <location>
        <begin position="28"/>
        <end position="67"/>
    </location>
</feature>
<dbReference type="OMA" id="HDYCKPL"/>
<feature type="compositionally biased region" description="Pro residues" evidence="2">
    <location>
        <begin position="71"/>
        <end position="96"/>
    </location>
</feature>
<feature type="domain" description="AB hydrolase-1" evidence="3">
    <location>
        <begin position="125"/>
        <end position="337"/>
    </location>
</feature>
<evidence type="ECO:0000256" key="2">
    <source>
        <dbReference type="SAM" id="MobiDB-lite"/>
    </source>
</evidence>
<dbReference type="AlphaFoldDB" id="A0A803L1Q4"/>
<proteinExistence type="predicted"/>
<dbReference type="Gramene" id="AUR62005792-RA">
    <property type="protein sequence ID" value="AUR62005792-RA:cds"/>
    <property type="gene ID" value="AUR62005792"/>
</dbReference>
<dbReference type="GO" id="GO:0080032">
    <property type="term" value="F:methyl jasmonate esterase activity"/>
    <property type="evidence" value="ECO:0007669"/>
    <property type="project" value="TreeGrafter"/>
</dbReference>
<organism evidence="4 5">
    <name type="scientific">Chenopodium quinoa</name>
    <name type="common">Quinoa</name>
    <dbReference type="NCBI Taxonomy" id="63459"/>
    <lineage>
        <taxon>Eukaryota</taxon>
        <taxon>Viridiplantae</taxon>
        <taxon>Streptophyta</taxon>
        <taxon>Embryophyta</taxon>
        <taxon>Tracheophyta</taxon>
        <taxon>Spermatophyta</taxon>
        <taxon>Magnoliopsida</taxon>
        <taxon>eudicotyledons</taxon>
        <taxon>Gunneridae</taxon>
        <taxon>Pentapetalae</taxon>
        <taxon>Caryophyllales</taxon>
        <taxon>Chenopodiaceae</taxon>
        <taxon>Chenopodioideae</taxon>
        <taxon>Atripliceae</taxon>
        <taxon>Chenopodium</taxon>
    </lineage>
</organism>
<dbReference type="PANTHER" id="PTHR10992">
    <property type="entry name" value="METHYLESTERASE FAMILY MEMBER"/>
    <property type="match status" value="1"/>
</dbReference>
<protein>
    <recommendedName>
        <fullName evidence="3">AB hydrolase-1 domain-containing protein</fullName>
    </recommendedName>
</protein>
<dbReference type="InterPro" id="IPR029058">
    <property type="entry name" value="AB_hydrolase_fold"/>
</dbReference>
<dbReference type="GO" id="GO:0080031">
    <property type="term" value="F:methyl salicylate esterase activity"/>
    <property type="evidence" value="ECO:0007669"/>
    <property type="project" value="TreeGrafter"/>
</dbReference>
<dbReference type="GO" id="GO:0080030">
    <property type="term" value="F:methyl indole-3-acetate esterase activity"/>
    <property type="evidence" value="ECO:0007669"/>
    <property type="project" value="TreeGrafter"/>
</dbReference>
<evidence type="ECO:0000313" key="5">
    <source>
        <dbReference type="Proteomes" id="UP000596660"/>
    </source>
</evidence>
<dbReference type="InterPro" id="IPR000073">
    <property type="entry name" value="AB_hydrolase_1"/>
</dbReference>
<dbReference type="Proteomes" id="UP000596660">
    <property type="component" value="Unplaced"/>
</dbReference>
<dbReference type="SUPFAM" id="SSF53474">
    <property type="entry name" value="alpha/beta-Hydrolases"/>
    <property type="match status" value="1"/>
</dbReference>
<dbReference type="EnsemblPlants" id="AUR62005792-RA">
    <property type="protein sequence ID" value="AUR62005792-RA:cds"/>
    <property type="gene ID" value="AUR62005792"/>
</dbReference>